<name>A0ABS2KX88_9NOCA</name>
<evidence type="ECO:0000313" key="1">
    <source>
        <dbReference type="EMBL" id="MBM7416532.1"/>
    </source>
</evidence>
<dbReference type="Proteomes" id="UP000703038">
    <property type="component" value="Unassembled WGS sequence"/>
</dbReference>
<sequence>MTFTVQWPNGCRQQCYSPSLVVRDHLTVGTRYEIADFVQRSRLALTEASDRVRAKYGFACTSAAATLREIETTAAAFDRGTVHVLDLGGAR</sequence>
<proteinExistence type="predicted"/>
<reference evidence="1 2" key="1">
    <citation type="submission" date="2021-01" db="EMBL/GenBank/DDBJ databases">
        <title>Genomics of switchgrass bacterial isolates.</title>
        <authorList>
            <person name="Shade A."/>
        </authorList>
    </citation>
    <scope>NUCLEOTIDE SEQUENCE [LARGE SCALE GENOMIC DNA]</scope>
    <source>
        <strain evidence="1 2">PvP111</strain>
    </source>
</reference>
<dbReference type="InterPro" id="IPR023846">
    <property type="entry name" value="CHP04042_MSMEG0570"/>
</dbReference>
<evidence type="ECO:0000313" key="2">
    <source>
        <dbReference type="Proteomes" id="UP000703038"/>
    </source>
</evidence>
<dbReference type="EMBL" id="JAFBBK010000001">
    <property type="protein sequence ID" value="MBM7416532.1"/>
    <property type="molecule type" value="Genomic_DNA"/>
</dbReference>
<comment type="caution">
    <text evidence="1">The sequence shown here is derived from an EMBL/GenBank/DDBJ whole genome shotgun (WGS) entry which is preliminary data.</text>
</comment>
<accession>A0ABS2KX88</accession>
<keyword evidence="2" id="KW-1185">Reference proteome</keyword>
<organism evidence="1 2">
    <name type="scientific">Rhodococcoides corynebacterioides</name>
    <dbReference type="NCBI Taxonomy" id="53972"/>
    <lineage>
        <taxon>Bacteria</taxon>
        <taxon>Bacillati</taxon>
        <taxon>Actinomycetota</taxon>
        <taxon>Actinomycetes</taxon>
        <taxon>Mycobacteriales</taxon>
        <taxon>Nocardiaceae</taxon>
        <taxon>Rhodococcoides</taxon>
    </lineage>
</organism>
<protein>
    <submittedName>
        <fullName evidence="1">Repeat protein (TIGR04042 family)</fullName>
    </submittedName>
</protein>
<gene>
    <name evidence="1" type="ORF">JOE42_003265</name>
</gene>
<dbReference type="NCBIfam" id="TIGR04042">
    <property type="entry name" value="MSMEG_0570_fam"/>
    <property type="match status" value="1"/>
</dbReference>